<proteinExistence type="predicted"/>
<dbReference type="Proteomes" id="UP001501004">
    <property type="component" value="Unassembled WGS sequence"/>
</dbReference>
<reference evidence="5" key="1">
    <citation type="journal article" date="2019" name="Int. J. Syst. Evol. Microbiol.">
        <title>The Global Catalogue of Microorganisms (GCM) 10K type strain sequencing project: providing services to taxonomists for standard genome sequencing and annotation.</title>
        <authorList>
            <consortium name="The Broad Institute Genomics Platform"/>
            <consortium name="The Broad Institute Genome Sequencing Center for Infectious Disease"/>
            <person name="Wu L."/>
            <person name="Ma J."/>
        </authorList>
    </citation>
    <scope>NUCLEOTIDE SEQUENCE [LARGE SCALE GENOMIC DNA]</scope>
    <source>
        <strain evidence="5">JCM 16949</strain>
    </source>
</reference>
<evidence type="ECO:0000313" key="4">
    <source>
        <dbReference type="EMBL" id="GAA3733923.1"/>
    </source>
</evidence>
<organism evidence="4 5">
    <name type="scientific">Leifsonella bigeumensis</name>
    <dbReference type="NCBI Taxonomy" id="433643"/>
    <lineage>
        <taxon>Bacteria</taxon>
        <taxon>Bacillati</taxon>
        <taxon>Actinomycetota</taxon>
        <taxon>Actinomycetes</taxon>
        <taxon>Micrococcales</taxon>
        <taxon>Microbacteriaceae</taxon>
        <taxon>Leifsonella</taxon>
    </lineage>
</organism>
<comment type="caution">
    <text evidence="4">The sequence shown here is derived from an EMBL/GenBank/DDBJ whole genome shotgun (WGS) entry which is preliminary data.</text>
</comment>
<feature type="DNA-binding region" description="H-T-H motif" evidence="2">
    <location>
        <begin position="45"/>
        <end position="64"/>
    </location>
</feature>
<dbReference type="EMBL" id="BAABAE010000002">
    <property type="protein sequence ID" value="GAA3733923.1"/>
    <property type="molecule type" value="Genomic_DNA"/>
</dbReference>
<keyword evidence="1 2" id="KW-0238">DNA-binding</keyword>
<keyword evidence="5" id="KW-1185">Reference proteome</keyword>
<evidence type="ECO:0000259" key="3">
    <source>
        <dbReference type="PROSITE" id="PS50977"/>
    </source>
</evidence>
<dbReference type="InterPro" id="IPR050109">
    <property type="entry name" value="HTH-type_TetR-like_transc_reg"/>
</dbReference>
<dbReference type="Pfam" id="PF00440">
    <property type="entry name" value="TetR_N"/>
    <property type="match status" value="1"/>
</dbReference>
<evidence type="ECO:0000256" key="1">
    <source>
        <dbReference type="ARBA" id="ARBA00023125"/>
    </source>
</evidence>
<dbReference type="Gene3D" id="1.10.357.10">
    <property type="entry name" value="Tetracycline Repressor, domain 2"/>
    <property type="match status" value="1"/>
</dbReference>
<sequence length="210" mass="23241">MSTGLDRVGPHSDIEDWAHYAPENLSPILAGALDCFMQKGYHGTTTRELAAAAGLSVPGVYHHYESKHAILVELMSHAMDELYSRSLLALTAANSPEEKLDLHVTCLVLFHAHRQALAFIAASEIRALEPDARAAHLASRDRQQDLLEAIIHEGVAKGLYTVDDLRTTTRAIITMCTGVSQWYRRGGLLTPEKVAEMYVRLIRRSVGVRE</sequence>
<dbReference type="PANTHER" id="PTHR30055">
    <property type="entry name" value="HTH-TYPE TRANSCRIPTIONAL REGULATOR RUTR"/>
    <property type="match status" value="1"/>
</dbReference>
<dbReference type="PROSITE" id="PS50977">
    <property type="entry name" value="HTH_TETR_2"/>
    <property type="match status" value="1"/>
</dbReference>
<dbReference type="Pfam" id="PF17932">
    <property type="entry name" value="TetR_C_24"/>
    <property type="match status" value="1"/>
</dbReference>
<protein>
    <submittedName>
        <fullName evidence="4">TetR/AcrR family transcriptional regulator</fullName>
    </submittedName>
</protein>
<name>A0ABP7F9B6_9MICO</name>
<dbReference type="SUPFAM" id="SSF46689">
    <property type="entry name" value="Homeodomain-like"/>
    <property type="match status" value="1"/>
</dbReference>
<dbReference type="PANTHER" id="PTHR30055:SF237">
    <property type="entry name" value="TRANSCRIPTIONAL REPRESSOR MCE3R"/>
    <property type="match status" value="1"/>
</dbReference>
<dbReference type="InterPro" id="IPR001647">
    <property type="entry name" value="HTH_TetR"/>
</dbReference>
<evidence type="ECO:0000256" key="2">
    <source>
        <dbReference type="PROSITE-ProRule" id="PRU00335"/>
    </source>
</evidence>
<dbReference type="InterPro" id="IPR041490">
    <property type="entry name" value="KstR2_TetR_C"/>
</dbReference>
<feature type="domain" description="HTH tetR-type" evidence="3">
    <location>
        <begin position="22"/>
        <end position="82"/>
    </location>
</feature>
<dbReference type="SUPFAM" id="SSF48498">
    <property type="entry name" value="Tetracyclin repressor-like, C-terminal domain"/>
    <property type="match status" value="1"/>
</dbReference>
<dbReference type="RefSeq" id="WP_344753877.1">
    <property type="nucleotide sequence ID" value="NZ_BAABAE010000002.1"/>
</dbReference>
<gene>
    <name evidence="4" type="ORF">GCM10022239_07620</name>
</gene>
<evidence type="ECO:0000313" key="5">
    <source>
        <dbReference type="Proteomes" id="UP001501004"/>
    </source>
</evidence>
<dbReference type="InterPro" id="IPR036271">
    <property type="entry name" value="Tet_transcr_reg_TetR-rel_C_sf"/>
</dbReference>
<accession>A0ABP7F9B6</accession>
<dbReference type="PRINTS" id="PR00455">
    <property type="entry name" value="HTHTETR"/>
</dbReference>
<dbReference type="InterPro" id="IPR009057">
    <property type="entry name" value="Homeodomain-like_sf"/>
</dbReference>